<dbReference type="EMBL" id="MU839840">
    <property type="protein sequence ID" value="KAK1752144.1"/>
    <property type="molecule type" value="Genomic_DNA"/>
</dbReference>
<dbReference type="Proteomes" id="UP001239445">
    <property type="component" value="Unassembled WGS sequence"/>
</dbReference>
<evidence type="ECO:0000313" key="3">
    <source>
        <dbReference type="Proteomes" id="UP001239445"/>
    </source>
</evidence>
<gene>
    <name evidence="2" type="ORF">QBC47DRAFT_405347</name>
</gene>
<accession>A0AAJ0F8I1</accession>
<proteinExistence type="predicted"/>
<feature type="compositionally biased region" description="Acidic residues" evidence="1">
    <location>
        <begin position="85"/>
        <end position="104"/>
    </location>
</feature>
<feature type="region of interest" description="Disordered" evidence="1">
    <location>
        <begin position="81"/>
        <end position="159"/>
    </location>
</feature>
<feature type="compositionally biased region" description="Basic residues" evidence="1">
    <location>
        <begin position="1"/>
        <end position="12"/>
    </location>
</feature>
<protein>
    <submittedName>
        <fullName evidence="2">Uncharacterized protein</fullName>
    </submittedName>
</protein>
<keyword evidence="3" id="KW-1185">Reference proteome</keyword>
<evidence type="ECO:0000256" key="1">
    <source>
        <dbReference type="SAM" id="MobiDB-lite"/>
    </source>
</evidence>
<organism evidence="2 3">
    <name type="scientific">Echria macrotheca</name>
    <dbReference type="NCBI Taxonomy" id="438768"/>
    <lineage>
        <taxon>Eukaryota</taxon>
        <taxon>Fungi</taxon>
        <taxon>Dikarya</taxon>
        <taxon>Ascomycota</taxon>
        <taxon>Pezizomycotina</taxon>
        <taxon>Sordariomycetes</taxon>
        <taxon>Sordariomycetidae</taxon>
        <taxon>Sordariales</taxon>
        <taxon>Schizotheciaceae</taxon>
        <taxon>Echria</taxon>
    </lineage>
</organism>
<feature type="compositionally biased region" description="Basic and acidic residues" evidence="1">
    <location>
        <begin position="135"/>
        <end position="144"/>
    </location>
</feature>
<name>A0AAJ0F8I1_9PEZI</name>
<evidence type="ECO:0000313" key="2">
    <source>
        <dbReference type="EMBL" id="KAK1752144.1"/>
    </source>
</evidence>
<sequence>MTRVSKRGRRPGRGASSPPPDATPPTRRPRPAVRDDHIEDLHPLHQTGGTGTATHRWNLRDRRKRRQAISKAVSILSCRLIPSDGDADAGPEPEQDSPSSDDAEAAEKATKPASSHRPNNKRRGSPLVGPLRTGHPPEVDKVPAVKELPPPLASGQPNRSQGWSFWFFAPEIRNMIYGFACIMPTASQLYAGYNRSIDAWYARGRKGPFPTYDKSSQLKTPTILLLCRAITAECLPILRSRQFVVDRLPPWLPGHGLPMALTDFISPRTIQNLRHIDIRCPLGQGRLGSGWVWYKLVKDLIGILSERNAFEDLRVIISIFNFYDFLMWQIERPVLRNIQQDLELLKTNNPRFWAPGRVEEEFWIIKGHKAYRHRLRTERDVHLESLHEIKYYPFDGHWPGGMLEFT</sequence>
<feature type="compositionally biased region" description="Basic and acidic residues" evidence="1">
    <location>
        <begin position="32"/>
        <end position="43"/>
    </location>
</feature>
<comment type="caution">
    <text evidence="2">The sequence shown here is derived from an EMBL/GenBank/DDBJ whole genome shotgun (WGS) entry which is preliminary data.</text>
</comment>
<dbReference type="AlphaFoldDB" id="A0AAJ0F8I1"/>
<reference evidence="2" key="1">
    <citation type="submission" date="2023-06" db="EMBL/GenBank/DDBJ databases">
        <title>Genome-scale phylogeny and comparative genomics of the fungal order Sordariales.</title>
        <authorList>
            <consortium name="Lawrence Berkeley National Laboratory"/>
            <person name="Hensen N."/>
            <person name="Bonometti L."/>
            <person name="Westerberg I."/>
            <person name="Brannstrom I.O."/>
            <person name="Guillou S."/>
            <person name="Cros-Aarteil S."/>
            <person name="Calhoun S."/>
            <person name="Haridas S."/>
            <person name="Kuo A."/>
            <person name="Mondo S."/>
            <person name="Pangilinan J."/>
            <person name="Riley R."/>
            <person name="Labutti K."/>
            <person name="Andreopoulos B."/>
            <person name="Lipzen A."/>
            <person name="Chen C."/>
            <person name="Yanf M."/>
            <person name="Daum C."/>
            <person name="Ng V."/>
            <person name="Clum A."/>
            <person name="Steindorff A."/>
            <person name="Ohm R."/>
            <person name="Martin F."/>
            <person name="Silar P."/>
            <person name="Natvig D."/>
            <person name="Lalanne C."/>
            <person name="Gautier V."/>
            <person name="Ament-Velasquez S.L."/>
            <person name="Kruys A."/>
            <person name="Hutchinson M.I."/>
            <person name="Powell A.J."/>
            <person name="Barry K."/>
            <person name="Miller A.N."/>
            <person name="Grigoriev I.V."/>
            <person name="Debuchy R."/>
            <person name="Gladieux P."/>
            <person name="Thoren M.H."/>
            <person name="Johannesson H."/>
        </authorList>
    </citation>
    <scope>NUCLEOTIDE SEQUENCE</scope>
    <source>
        <strain evidence="2">PSN4</strain>
    </source>
</reference>
<feature type="region of interest" description="Disordered" evidence="1">
    <location>
        <begin position="1"/>
        <end position="62"/>
    </location>
</feature>